<proteinExistence type="predicted"/>
<organism evidence="4 5">
    <name type="scientific">Mycobacterium ulcerans str. Harvey</name>
    <dbReference type="NCBI Taxonomy" id="1299332"/>
    <lineage>
        <taxon>Bacteria</taxon>
        <taxon>Bacillati</taxon>
        <taxon>Actinomycetota</taxon>
        <taxon>Actinomycetes</taxon>
        <taxon>Mycobacteriales</taxon>
        <taxon>Mycobacteriaceae</taxon>
        <taxon>Mycobacterium</taxon>
        <taxon>Mycobacterium ulcerans group</taxon>
    </lineage>
</organism>
<dbReference type="Proteomes" id="UP000020681">
    <property type="component" value="Unassembled WGS sequence"/>
</dbReference>
<name>A0ABN0R2F6_MYCUL</name>
<evidence type="ECO:0000256" key="1">
    <source>
        <dbReference type="ARBA" id="ARBA00022741"/>
    </source>
</evidence>
<dbReference type="PANTHER" id="PTHR42855">
    <property type="entry name" value="ABC TRANSPORTER ATP-BINDING SUBUNIT"/>
    <property type="match status" value="1"/>
</dbReference>
<gene>
    <name evidence="4" type="ORF">I551_2395</name>
</gene>
<sequence length="300" mass="31914">MEVRAGARILLSPDGPDLRVQPGDRIGLVGRNGAGKTTTLRILAGESEPYAGSVTRAGEIGYLPQDPKEGDLEVLARDRVLSARGLDVLLTDLEKQQALMAEVADDAARDRAIRRYGQLEERFVTLGGYGAESEASRICASLGLPERVLTQQLRTLSGASAAGWSWPASCSRHRTPARVRPPFCCSMSRPTISTRIRLAGSAISCERIPVGLSSSATMWSCSPMSSTGCGSWTPFGARSTSTTWAGTSTSMPGLPTSNVAAGNALTPNVRPPRCGPRLPRWALRRPKLLPPRTCCAGRTG</sequence>
<dbReference type="Pfam" id="PF00005">
    <property type="entry name" value="ABC_tran"/>
    <property type="match status" value="1"/>
</dbReference>
<accession>A0ABN0R2F6</accession>
<evidence type="ECO:0000259" key="3">
    <source>
        <dbReference type="SMART" id="SM00382"/>
    </source>
</evidence>
<keyword evidence="5" id="KW-1185">Reference proteome</keyword>
<feature type="domain" description="AAA+ ATPase" evidence="3">
    <location>
        <begin position="22"/>
        <end position="214"/>
    </location>
</feature>
<dbReference type="InterPro" id="IPR003439">
    <property type="entry name" value="ABC_transporter-like_ATP-bd"/>
</dbReference>
<comment type="caution">
    <text evidence="4">The sequence shown here is derived from an EMBL/GenBank/DDBJ whole genome shotgun (WGS) entry which is preliminary data.</text>
</comment>
<dbReference type="Gene3D" id="3.40.50.300">
    <property type="entry name" value="P-loop containing nucleotide triphosphate hydrolases"/>
    <property type="match status" value="1"/>
</dbReference>
<reference evidence="4 5" key="1">
    <citation type="submission" date="2014-01" db="EMBL/GenBank/DDBJ databases">
        <authorList>
            <person name="Dobos K."/>
            <person name="Lenaerts A."/>
            <person name="Ordway D."/>
            <person name="DeGroote M.A."/>
            <person name="Parker T."/>
            <person name="Sizemore C."/>
            <person name="Tallon L.J."/>
            <person name="Sadzewicz L.K."/>
            <person name="Sengamalay N."/>
            <person name="Fraser C.M."/>
            <person name="Hine E."/>
            <person name="Shefchek K.A."/>
            <person name="Das S.P."/>
            <person name="Tettelin H."/>
        </authorList>
    </citation>
    <scope>NUCLEOTIDE SEQUENCE [LARGE SCALE GENOMIC DNA]</scope>
    <source>
        <strain evidence="4 5">Harvey</strain>
    </source>
</reference>
<keyword evidence="2" id="KW-0067">ATP-binding</keyword>
<dbReference type="SUPFAM" id="SSF52540">
    <property type="entry name" value="P-loop containing nucleoside triphosphate hydrolases"/>
    <property type="match status" value="1"/>
</dbReference>
<dbReference type="InterPro" id="IPR003593">
    <property type="entry name" value="AAA+_ATPase"/>
</dbReference>
<dbReference type="InterPro" id="IPR027417">
    <property type="entry name" value="P-loop_NTPase"/>
</dbReference>
<keyword evidence="1" id="KW-0547">Nucleotide-binding</keyword>
<dbReference type="EMBL" id="JAOL01000094">
    <property type="protein sequence ID" value="EUA91225.1"/>
    <property type="molecule type" value="Genomic_DNA"/>
</dbReference>
<evidence type="ECO:0000313" key="5">
    <source>
        <dbReference type="Proteomes" id="UP000020681"/>
    </source>
</evidence>
<dbReference type="SMART" id="SM00382">
    <property type="entry name" value="AAA"/>
    <property type="match status" value="1"/>
</dbReference>
<evidence type="ECO:0000313" key="4">
    <source>
        <dbReference type="EMBL" id="EUA91225.1"/>
    </source>
</evidence>
<dbReference type="PANTHER" id="PTHR42855:SF2">
    <property type="entry name" value="DRUG RESISTANCE ABC TRANSPORTER,ATP-BINDING PROTEIN"/>
    <property type="match status" value="1"/>
</dbReference>
<evidence type="ECO:0000256" key="2">
    <source>
        <dbReference type="ARBA" id="ARBA00022840"/>
    </source>
</evidence>
<protein>
    <submittedName>
        <fullName evidence="4">ABC transporter family protein</fullName>
    </submittedName>
</protein>
<dbReference type="InterPro" id="IPR051309">
    <property type="entry name" value="ABCF_ATPase"/>
</dbReference>